<protein>
    <submittedName>
        <fullName evidence="2">Uncharacterized protein</fullName>
    </submittedName>
</protein>
<gene>
    <name evidence="3" type="ORF">MM415B00227_0049</name>
    <name evidence="2" type="ORF">TM448A00134_0068</name>
</gene>
<proteinExistence type="predicted"/>
<name>A0A6H1ZAZ9_9ZZZZ</name>
<feature type="region of interest" description="Disordered" evidence="1">
    <location>
        <begin position="1"/>
        <end position="27"/>
    </location>
</feature>
<evidence type="ECO:0000256" key="1">
    <source>
        <dbReference type="SAM" id="MobiDB-lite"/>
    </source>
</evidence>
<dbReference type="EMBL" id="MT141570">
    <property type="protein sequence ID" value="QJA67387.1"/>
    <property type="molecule type" value="Genomic_DNA"/>
</dbReference>
<accession>A0A6H1ZAZ9</accession>
<organism evidence="2">
    <name type="scientific">viral metagenome</name>
    <dbReference type="NCBI Taxonomy" id="1070528"/>
    <lineage>
        <taxon>unclassified sequences</taxon>
        <taxon>metagenomes</taxon>
        <taxon>organismal metagenomes</taxon>
    </lineage>
</organism>
<sequence>MGSQRISERHNRLPRGEAMSKDTRGVDEREKFAEAAAAAVMKFRSKVGGKYYPGYHEDMRDAVREAVLAVPALNAGASS</sequence>
<reference evidence="2" key="1">
    <citation type="submission" date="2020-03" db="EMBL/GenBank/DDBJ databases">
        <title>The deep terrestrial virosphere.</title>
        <authorList>
            <person name="Holmfeldt K."/>
            <person name="Nilsson E."/>
            <person name="Simone D."/>
            <person name="Lopez-Fernandez M."/>
            <person name="Wu X."/>
            <person name="de Brujin I."/>
            <person name="Lundin D."/>
            <person name="Andersson A."/>
            <person name="Bertilsson S."/>
            <person name="Dopson M."/>
        </authorList>
    </citation>
    <scope>NUCLEOTIDE SEQUENCE</scope>
    <source>
        <strain evidence="3">MM415B00227</strain>
        <strain evidence="2">TM448A00134</strain>
    </source>
</reference>
<evidence type="ECO:0000313" key="2">
    <source>
        <dbReference type="EMBL" id="QJA44734.1"/>
    </source>
</evidence>
<dbReference type="AlphaFoldDB" id="A0A6H1ZAZ9"/>
<evidence type="ECO:0000313" key="3">
    <source>
        <dbReference type="EMBL" id="QJA67387.1"/>
    </source>
</evidence>
<dbReference type="EMBL" id="MT143979">
    <property type="protein sequence ID" value="QJA44734.1"/>
    <property type="molecule type" value="Genomic_DNA"/>
</dbReference>